<keyword evidence="2" id="KW-1185">Reference proteome</keyword>
<evidence type="ECO:0000313" key="2">
    <source>
        <dbReference type="Proteomes" id="UP000192578"/>
    </source>
</evidence>
<sequence>MSSTEGPFLVRYFSDGTYDAYRNCKTRGGASDEEEKEVDPVWGHVLSEEPIKGTWETTDGFFNLEKDGQRTYVGSVYFEGRNPDGSAGSWEGGSKGREWVTEDGNMAAVGPALFRGLAYSGTPGGKLKAEVAVGKSQEHNS</sequence>
<gene>
    <name evidence="1" type="ORF">BV898_11147</name>
</gene>
<protein>
    <submittedName>
        <fullName evidence="1">Uncharacterized protein</fullName>
    </submittedName>
</protein>
<organism evidence="1 2">
    <name type="scientific">Hypsibius exemplaris</name>
    <name type="common">Freshwater tardigrade</name>
    <dbReference type="NCBI Taxonomy" id="2072580"/>
    <lineage>
        <taxon>Eukaryota</taxon>
        <taxon>Metazoa</taxon>
        <taxon>Ecdysozoa</taxon>
        <taxon>Tardigrada</taxon>
        <taxon>Eutardigrada</taxon>
        <taxon>Parachela</taxon>
        <taxon>Hypsibioidea</taxon>
        <taxon>Hypsibiidae</taxon>
        <taxon>Hypsibius</taxon>
    </lineage>
</organism>
<proteinExistence type="predicted"/>
<accession>A0A1W0WHG0</accession>
<comment type="caution">
    <text evidence="1">The sequence shown here is derived from an EMBL/GenBank/DDBJ whole genome shotgun (WGS) entry which is preliminary data.</text>
</comment>
<name>A0A1W0WHG0_HYPEX</name>
<evidence type="ECO:0000313" key="1">
    <source>
        <dbReference type="EMBL" id="OQV14641.1"/>
    </source>
</evidence>
<dbReference type="Proteomes" id="UP000192578">
    <property type="component" value="Unassembled WGS sequence"/>
</dbReference>
<reference evidence="2" key="1">
    <citation type="submission" date="2017-01" db="EMBL/GenBank/DDBJ databases">
        <title>Comparative genomics of anhydrobiosis in the tardigrade Hypsibius dujardini.</title>
        <authorList>
            <person name="Yoshida Y."/>
            <person name="Koutsovoulos G."/>
            <person name="Laetsch D."/>
            <person name="Stevens L."/>
            <person name="Kumar S."/>
            <person name="Horikawa D."/>
            <person name="Ishino K."/>
            <person name="Komine S."/>
            <person name="Tomita M."/>
            <person name="Blaxter M."/>
            <person name="Arakawa K."/>
        </authorList>
    </citation>
    <scope>NUCLEOTIDE SEQUENCE [LARGE SCALE GENOMIC DNA]</scope>
    <source>
        <strain evidence="2">Z151</strain>
    </source>
</reference>
<dbReference type="EMBL" id="MTYJ01000101">
    <property type="protein sequence ID" value="OQV14641.1"/>
    <property type="molecule type" value="Genomic_DNA"/>
</dbReference>
<dbReference type="AlphaFoldDB" id="A0A1W0WHG0"/>
<dbReference type="OrthoDB" id="10061221at2759"/>